<dbReference type="Gene3D" id="3.40.605.10">
    <property type="entry name" value="Aldehyde Dehydrogenase, Chain A, domain 1"/>
    <property type="match status" value="1"/>
</dbReference>
<evidence type="ECO:0000256" key="3">
    <source>
        <dbReference type="ARBA" id="ARBA00010915"/>
    </source>
</evidence>
<dbReference type="InterPro" id="IPR008670">
    <property type="entry name" value="CoA_reduct_LuxC"/>
</dbReference>
<gene>
    <name evidence="9" type="ORF">PES01_01830</name>
</gene>
<sequence length="377" mass="42855">MTPLFKHTSLQQLQGNFTQLSPQAAPFQDDTVADIAAFSQFLLKKQQSNAISALGFWCRKANILAMKKHYMALNHSQPRGLVFHITPANVDTVYFYSLLLSMLCGNCNIVRISDRSGEQTYQLIALLNEFLSLHPYSVLNSLCAIVSYPSNAQVITEHFSEHCDMRIIWGGDDAIEKINQQANVQHQVCFPDRYSLAVIRLSTNLDVDLAVTRFIRDFNAFSQQACSSPKAILWYQTSLELQQLFWQALRLALSKDESQFSQTAKANRLYHLQQLILLANINIQAIDKYSEFMRCELLTFLPDMLLHHQGDGLILSYQLQRLELNKTDKLQTISCFGLNASEQNQLAAVAIRTVSLGQALTFYHYWDGVDLLEELSC</sequence>
<keyword evidence="5" id="KW-0521">NADP</keyword>
<comment type="caution">
    <text evidence="9">The sequence shown here is derived from an EMBL/GenBank/DDBJ whole genome shotgun (WGS) entry which is preliminary data.</text>
</comment>
<evidence type="ECO:0000256" key="7">
    <source>
        <dbReference type="ARBA" id="ARBA00023223"/>
    </source>
</evidence>
<dbReference type="InterPro" id="IPR016163">
    <property type="entry name" value="Ald_DH_C"/>
</dbReference>
<dbReference type="GO" id="GO:0003995">
    <property type="term" value="F:acyl-CoA dehydrogenase activity"/>
    <property type="evidence" value="ECO:0007669"/>
    <property type="project" value="InterPro"/>
</dbReference>
<name>A0A510XQN1_9GAMM</name>
<dbReference type="Proteomes" id="UP000321419">
    <property type="component" value="Unassembled WGS sequence"/>
</dbReference>
<comment type="similarity">
    <text evidence="3">Belongs to the LuxC family.</text>
</comment>
<dbReference type="Gene3D" id="3.40.309.10">
    <property type="entry name" value="Aldehyde Dehydrogenase, Chain A, domain 2"/>
    <property type="match status" value="1"/>
</dbReference>
<dbReference type="GO" id="GO:0050062">
    <property type="term" value="F:long-chain-fatty-acyl-CoA reductase activity"/>
    <property type="evidence" value="ECO:0007669"/>
    <property type="project" value="UniProtKB-EC"/>
</dbReference>
<proteinExistence type="inferred from homology"/>
<evidence type="ECO:0000256" key="2">
    <source>
        <dbReference type="ARBA" id="ARBA00004908"/>
    </source>
</evidence>
<evidence type="ECO:0000313" key="10">
    <source>
        <dbReference type="Proteomes" id="UP000321419"/>
    </source>
</evidence>
<dbReference type="AlphaFoldDB" id="A0A510XQN1"/>
<dbReference type="SUPFAM" id="SSF53720">
    <property type="entry name" value="ALDH-like"/>
    <property type="match status" value="1"/>
</dbReference>
<dbReference type="InterPro" id="IPR016162">
    <property type="entry name" value="Ald_DH_N"/>
</dbReference>
<dbReference type="InterPro" id="IPR016161">
    <property type="entry name" value="Ald_DH/histidinol_DH"/>
</dbReference>
<dbReference type="UniPathway" id="UPA00569"/>
<protein>
    <recommendedName>
        <fullName evidence="4">long-chain-fatty-acyl-CoA reductase</fullName>
        <ecNumber evidence="4">1.2.1.50</ecNumber>
    </recommendedName>
</protein>
<dbReference type="OrthoDB" id="580775at2"/>
<evidence type="ECO:0000256" key="4">
    <source>
        <dbReference type="ARBA" id="ARBA00013020"/>
    </source>
</evidence>
<keyword evidence="6" id="KW-0560">Oxidoreductase</keyword>
<keyword evidence="7" id="KW-0455">Luminescence</keyword>
<reference evidence="9 10" key="1">
    <citation type="submission" date="2019-07" db="EMBL/GenBank/DDBJ databases">
        <title>Whole genome shotgun sequence of Pseudoalteromonas espejiana NBRC 102222.</title>
        <authorList>
            <person name="Hosoyama A."/>
            <person name="Uohara A."/>
            <person name="Ohji S."/>
            <person name="Ichikawa N."/>
        </authorList>
    </citation>
    <scope>NUCLEOTIDE SEQUENCE [LARGE SCALE GENOMIC DNA]</scope>
    <source>
        <strain evidence="9 10">NBRC 102222</strain>
    </source>
</reference>
<evidence type="ECO:0000256" key="1">
    <source>
        <dbReference type="ARBA" id="ARBA00003277"/>
    </source>
</evidence>
<accession>A0A510XQN1</accession>
<evidence type="ECO:0000256" key="5">
    <source>
        <dbReference type="ARBA" id="ARBA00022857"/>
    </source>
</evidence>
<keyword evidence="10" id="KW-1185">Reference proteome</keyword>
<dbReference type="RefSeq" id="WP_089348305.1">
    <property type="nucleotide sequence ID" value="NZ_BJUM01000002.1"/>
</dbReference>
<organism evidence="9 10">
    <name type="scientific">Pseudoalteromonas espejiana</name>
    <dbReference type="NCBI Taxonomy" id="28107"/>
    <lineage>
        <taxon>Bacteria</taxon>
        <taxon>Pseudomonadati</taxon>
        <taxon>Pseudomonadota</taxon>
        <taxon>Gammaproteobacteria</taxon>
        <taxon>Alteromonadales</taxon>
        <taxon>Pseudoalteromonadaceae</taxon>
        <taxon>Pseudoalteromonas</taxon>
    </lineage>
</organism>
<comment type="catalytic activity">
    <reaction evidence="8">
        <text>a long-chain fatty aldehyde + NADP(+) + CoA = a long-chain fatty acyl-CoA + NADPH + H(+)</text>
        <dbReference type="Rhea" id="RHEA:15437"/>
        <dbReference type="ChEBI" id="CHEBI:15378"/>
        <dbReference type="ChEBI" id="CHEBI:17176"/>
        <dbReference type="ChEBI" id="CHEBI:57287"/>
        <dbReference type="ChEBI" id="CHEBI:57783"/>
        <dbReference type="ChEBI" id="CHEBI:58349"/>
        <dbReference type="ChEBI" id="CHEBI:83139"/>
        <dbReference type="EC" id="1.2.1.50"/>
    </reaction>
</comment>
<comment type="pathway">
    <text evidence="2">Lipid metabolism; fatty acid reduction for biolumincescence.</text>
</comment>
<evidence type="ECO:0000313" key="9">
    <source>
        <dbReference type="EMBL" id="GEK53338.1"/>
    </source>
</evidence>
<dbReference type="GO" id="GO:0008218">
    <property type="term" value="P:bioluminescence"/>
    <property type="evidence" value="ECO:0007669"/>
    <property type="project" value="UniProtKB-KW"/>
</dbReference>
<evidence type="ECO:0000256" key="8">
    <source>
        <dbReference type="ARBA" id="ARBA00049412"/>
    </source>
</evidence>
<dbReference type="Pfam" id="PF05893">
    <property type="entry name" value="LuxC"/>
    <property type="match status" value="1"/>
</dbReference>
<comment type="function">
    <text evidence="1">LuxC is the fatty acid reductase enzyme responsible for synthesis of the aldehyde substrate for the luminescent reaction catalyzed by luciferase.</text>
</comment>
<dbReference type="EC" id="1.2.1.50" evidence="4"/>
<dbReference type="EMBL" id="BJUM01000002">
    <property type="protein sequence ID" value="GEK53338.1"/>
    <property type="molecule type" value="Genomic_DNA"/>
</dbReference>
<evidence type="ECO:0000256" key="6">
    <source>
        <dbReference type="ARBA" id="ARBA00023002"/>
    </source>
</evidence>